<organism evidence="1 2">
    <name type="scientific">Ambrosiozyma monospora</name>
    <name type="common">Yeast</name>
    <name type="synonym">Endomycopsis monosporus</name>
    <dbReference type="NCBI Taxonomy" id="43982"/>
    <lineage>
        <taxon>Eukaryota</taxon>
        <taxon>Fungi</taxon>
        <taxon>Dikarya</taxon>
        <taxon>Ascomycota</taxon>
        <taxon>Saccharomycotina</taxon>
        <taxon>Pichiomycetes</taxon>
        <taxon>Pichiales</taxon>
        <taxon>Pichiaceae</taxon>
        <taxon>Ambrosiozyma</taxon>
    </lineage>
</organism>
<name>A0ACB5T6B1_AMBMO</name>
<accession>A0ACB5T6B1</accession>
<keyword evidence="2" id="KW-1185">Reference proteome</keyword>
<dbReference type="EMBL" id="BSXS01003952">
    <property type="protein sequence ID" value="GME82220.1"/>
    <property type="molecule type" value="Genomic_DNA"/>
</dbReference>
<dbReference type="Proteomes" id="UP001165064">
    <property type="component" value="Unassembled WGS sequence"/>
</dbReference>
<reference evidence="1" key="1">
    <citation type="submission" date="2023-04" db="EMBL/GenBank/DDBJ databases">
        <title>Ambrosiozyma monospora NBRC 10751.</title>
        <authorList>
            <person name="Ichikawa N."/>
            <person name="Sato H."/>
            <person name="Tonouchi N."/>
        </authorList>
    </citation>
    <scope>NUCLEOTIDE SEQUENCE</scope>
    <source>
        <strain evidence="1">NBRC 10751</strain>
    </source>
</reference>
<sequence length="336" mass="38209">MTSFSDPSYSANNYLQFRPTYPTSFYNLLLDYHFQRGSYSKDEDQYVTNTPKLDKLLDLGCGPGEGSIPLLPHVNKKIVANDMSPVMLENVQQNYKLTVETYAINADLKFSFLGGSADNILQLLEEQERQDHETHSTDDVGDFDMVISAETVHWLKPTRFLDNISKLLKGDQLGTLAYFGYVDPVFVGFPEADAIYDEIVYESGMYLGPYWQMPGRARLRALYRELNDLLLKDDRFTDTIVEYYDPSGKIEDGCVTDKSELAKKMVIEKEMTIGDFLNYAKTFSAALKWAQANAGKGGVDDAFEVFEKKFADKLGWTLDTKVKVSWKTVYAFARKV</sequence>
<evidence type="ECO:0000313" key="2">
    <source>
        <dbReference type="Proteomes" id="UP001165064"/>
    </source>
</evidence>
<proteinExistence type="predicted"/>
<comment type="caution">
    <text evidence="1">The sequence shown here is derived from an EMBL/GenBank/DDBJ whole genome shotgun (WGS) entry which is preliminary data.</text>
</comment>
<gene>
    <name evidence="1" type="ORF">Amon02_000539400</name>
</gene>
<evidence type="ECO:0000313" key="1">
    <source>
        <dbReference type="EMBL" id="GME82220.1"/>
    </source>
</evidence>
<protein>
    <submittedName>
        <fullName evidence="1">Unnamed protein product</fullName>
    </submittedName>
</protein>